<sequence length="40" mass="4261">MLRANPGLADLGPVLPHGTPVMLPEITQAPSRAPTVQLWD</sequence>
<dbReference type="InterPro" id="IPR008861">
    <property type="entry name" value="GpX-like"/>
</dbReference>
<dbReference type="KEGG" id="csa:Csal_1394"/>
<keyword evidence="2" id="KW-1185">Reference proteome</keyword>
<evidence type="ECO:0000313" key="1">
    <source>
        <dbReference type="EMBL" id="ABE58749.1"/>
    </source>
</evidence>
<dbReference type="AlphaFoldDB" id="Q1QXQ9"/>
<dbReference type="Proteomes" id="UP000000239">
    <property type="component" value="Chromosome"/>
</dbReference>
<dbReference type="eggNOG" id="COG5004">
    <property type="taxonomic scope" value="Bacteria"/>
</dbReference>
<dbReference type="Pfam" id="PF05489">
    <property type="entry name" value="Phage_tail_X"/>
    <property type="match status" value="1"/>
</dbReference>
<gene>
    <name evidence="1" type="ordered locus">Csal_1394</name>
</gene>
<accession>Q1QXQ9</accession>
<proteinExistence type="predicted"/>
<dbReference type="STRING" id="290398.Csal_1394"/>
<organism evidence="1 2">
    <name type="scientific">Chromohalobacter israelensis (strain ATCC BAA-138 / DSM 3043 / CIP 106854 / NCIMB 13768 / 1H11)</name>
    <name type="common">Chromohalobacter salexigens</name>
    <dbReference type="NCBI Taxonomy" id="290398"/>
    <lineage>
        <taxon>Bacteria</taxon>
        <taxon>Pseudomonadati</taxon>
        <taxon>Pseudomonadota</taxon>
        <taxon>Gammaproteobacteria</taxon>
        <taxon>Oceanospirillales</taxon>
        <taxon>Halomonadaceae</taxon>
        <taxon>Chromohalobacter</taxon>
    </lineage>
</organism>
<protein>
    <submittedName>
        <fullName evidence="1">Putative bacteriophage protein</fullName>
    </submittedName>
</protein>
<name>Q1QXQ9_CHRI1</name>
<dbReference type="EMBL" id="CP000285">
    <property type="protein sequence ID" value="ABE58749.1"/>
    <property type="molecule type" value="Genomic_DNA"/>
</dbReference>
<dbReference type="HOGENOM" id="CLU_218790_0_0_6"/>
<reference evidence="1 2" key="1">
    <citation type="journal article" date="2011" name="Stand. Genomic Sci.">
        <title>Complete genome sequence of the halophilic and highly halotolerant Chromohalobacter salexigens type strain (1H11(T)).</title>
        <authorList>
            <person name="Copeland A."/>
            <person name="O'Connor K."/>
            <person name="Lucas S."/>
            <person name="Lapidus A."/>
            <person name="Berry K.W."/>
            <person name="Detter J.C."/>
            <person name="Del Rio T.G."/>
            <person name="Hammon N."/>
            <person name="Dalin E."/>
            <person name="Tice H."/>
            <person name="Pitluck S."/>
            <person name="Bruce D."/>
            <person name="Goodwin L."/>
            <person name="Han C."/>
            <person name="Tapia R."/>
            <person name="Saunders E."/>
            <person name="Schmutz J."/>
            <person name="Brettin T."/>
            <person name="Larimer F."/>
            <person name="Land M."/>
            <person name="Hauser L."/>
            <person name="Vargas C."/>
            <person name="Nieto J.J."/>
            <person name="Kyrpides N.C."/>
            <person name="Ivanova N."/>
            <person name="Goker M."/>
            <person name="Klenk H.P."/>
            <person name="Csonka L.N."/>
            <person name="Woyke T."/>
        </authorList>
    </citation>
    <scope>NUCLEOTIDE SEQUENCE [LARGE SCALE GENOMIC DNA]</scope>
    <source>
        <strain evidence="2">ATCC BAA-138 / DSM 3043 / CIP 106854 / NCIMB 13768 / 1H11</strain>
    </source>
</reference>
<evidence type="ECO:0000313" key="2">
    <source>
        <dbReference type="Proteomes" id="UP000000239"/>
    </source>
</evidence>